<keyword evidence="7" id="KW-1185">Reference proteome</keyword>
<evidence type="ECO:0000313" key="6">
    <source>
        <dbReference type="EMBL" id="ABD26091.1"/>
    </source>
</evidence>
<dbReference type="GO" id="GO:0020037">
    <property type="term" value="F:heme binding"/>
    <property type="evidence" value="ECO:0007669"/>
    <property type="project" value="InterPro"/>
</dbReference>
<dbReference type="HOGENOM" id="CLU_143475_0_0_5"/>
<dbReference type="AlphaFoldDB" id="Q2G7T2"/>
<feature type="chain" id="PRO_5004207978" description="Cytochrome c domain-containing protein" evidence="4">
    <location>
        <begin position="23"/>
        <end position="109"/>
    </location>
</feature>
<evidence type="ECO:0000256" key="1">
    <source>
        <dbReference type="ARBA" id="ARBA00022617"/>
    </source>
</evidence>
<dbReference type="Gene3D" id="1.10.760.10">
    <property type="entry name" value="Cytochrome c-like domain"/>
    <property type="match status" value="1"/>
</dbReference>
<keyword evidence="3" id="KW-0408">Iron</keyword>
<dbReference type="Proteomes" id="UP000009134">
    <property type="component" value="Chromosome"/>
</dbReference>
<dbReference type="GO" id="GO:0046872">
    <property type="term" value="F:metal ion binding"/>
    <property type="evidence" value="ECO:0007669"/>
    <property type="project" value="UniProtKB-KW"/>
</dbReference>
<sequence>MRIKATILLAWCLAATSGAAHADGGRVASVAKGRAPEKVYKVTCGYCHGHNVGPIILGRKIPAATVQAMVRSGRGAMPAFRPTEITAAELAALGVWIEKSRANPKEHGQ</sequence>
<dbReference type="RefSeq" id="WP_011445301.1">
    <property type="nucleotide sequence ID" value="NC_007794.1"/>
</dbReference>
<dbReference type="SUPFAM" id="SSF46626">
    <property type="entry name" value="Cytochrome c"/>
    <property type="match status" value="1"/>
</dbReference>
<dbReference type="eggNOG" id="COG2010">
    <property type="taxonomic scope" value="Bacteria"/>
</dbReference>
<keyword evidence="4" id="KW-0732">Signal</keyword>
<proteinExistence type="predicted"/>
<dbReference type="STRING" id="279238.Saro_1651"/>
<protein>
    <recommendedName>
        <fullName evidence="5">Cytochrome c domain-containing protein</fullName>
    </recommendedName>
</protein>
<keyword evidence="1" id="KW-0349">Heme</keyword>
<evidence type="ECO:0000313" key="7">
    <source>
        <dbReference type="Proteomes" id="UP000009134"/>
    </source>
</evidence>
<dbReference type="Pfam" id="PF13442">
    <property type="entry name" value="Cytochrome_CBB3"/>
    <property type="match status" value="1"/>
</dbReference>
<gene>
    <name evidence="6" type="ordered locus">Saro_1651</name>
</gene>
<keyword evidence="2" id="KW-0479">Metal-binding</keyword>
<feature type="signal peptide" evidence="4">
    <location>
        <begin position="1"/>
        <end position="22"/>
    </location>
</feature>
<reference evidence="7" key="1">
    <citation type="submission" date="2006-01" db="EMBL/GenBank/DDBJ databases">
        <title>Complete sequence of Novosphingobium aromaticivorans DSM 12444.</title>
        <authorList>
            <consortium name="US DOE Joint Genome Institute"/>
            <person name="Copeland A."/>
            <person name="Lucas S."/>
            <person name="Lapidus A."/>
            <person name="Barry K."/>
            <person name="Detter J.C."/>
            <person name="Glavina T."/>
            <person name="Hammon N."/>
            <person name="Israni S."/>
            <person name="Pitluck S."/>
            <person name="Chain P."/>
            <person name="Malfatti S."/>
            <person name="Shin M."/>
            <person name="Vergez L."/>
            <person name="Schmutz J."/>
            <person name="Larimer F."/>
            <person name="Land M."/>
            <person name="Kyrpides N."/>
            <person name="Ivanova N."/>
            <person name="Fredrickson J."/>
            <person name="Balkwill D."/>
            <person name="Romine M.F."/>
            <person name="Richardson P."/>
        </authorList>
    </citation>
    <scope>NUCLEOTIDE SEQUENCE [LARGE SCALE GENOMIC DNA]</scope>
    <source>
        <strain evidence="7">ATCC 700278 / DSM 12444 / CCUG 56034 / CIP 105152 / NBRC 16084 / F199</strain>
    </source>
</reference>
<dbReference type="EMBL" id="CP000248">
    <property type="protein sequence ID" value="ABD26091.1"/>
    <property type="molecule type" value="Genomic_DNA"/>
</dbReference>
<evidence type="ECO:0000256" key="2">
    <source>
        <dbReference type="ARBA" id="ARBA00022723"/>
    </source>
</evidence>
<feature type="domain" description="Cytochrome c" evidence="5">
    <location>
        <begin position="33"/>
        <end position="97"/>
    </location>
</feature>
<accession>Q2G7T2</accession>
<evidence type="ECO:0000256" key="3">
    <source>
        <dbReference type="ARBA" id="ARBA00023004"/>
    </source>
</evidence>
<organism evidence="6 7">
    <name type="scientific">Novosphingobium aromaticivorans (strain ATCC 700278 / DSM 12444 / CCUG 56034 / CIP 105152 / NBRC 16084 / F199)</name>
    <dbReference type="NCBI Taxonomy" id="279238"/>
    <lineage>
        <taxon>Bacteria</taxon>
        <taxon>Pseudomonadati</taxon>
        <taxon>Pseudomonadota</taxon>
        <taxon>Alphaproteobacteria</taxon>
        <taxon>Sphingomonadales</taxon>
        <taxon>Sphingomonadaceae</taxon>
        <taxon>Novosphingobium</taxon>
    </lineage>
</organism>
<dbReference type="InterPro" id="IPR036909">
    <property type="entry name" value="Cyt_c-like_dom_sf"/>
</dbReference>
<evidence type="ECO:0000256" key="4">
    <source>
        <dbReference type="SAM" id="SignalP"/>
    </source>
</evidence>
<dbReference type="InterPro" id="IPR009056">
    <property type="entry name" value="Cyt_c-like_dom"/>
</dbReference>
<dbReference type="GO" id="GO:0009055">
    <property type="term" value="F:electron transfer activity"/>
    <property type="evidence" value="ECO:0007669"/>
    <property type="project" value="InterPro"/>
</dbReference>
<name>Q2G7T2_NOVAD</name>
<dbReference type="KEGG" id="nar:Saro_1651"/>
<evidence type="ECO:0000259" key="5">
    <source>
        <dbReference type="Pfam" id="PF13442"/>
    </source>
</evidence>